<evidence type="ECO:0000313" key="3">
    <source>
        <dbReference type="Proteomes" id="UP000305760"/>
    </source>
</evidence>
<organism evidence="2 3">
    <name type="scientific">Arenimonas terrae</name>
    <dbReference type="NCBI Taxonomy" id="2546226"/>
    <lineage>
        <taxon>Bacteria</taxon>
        <taxon>Pseudomonadati</taxon>
        <taxon>Pseudomonadota</taxon>
        <taxon>Gammaproteobacteria</taxon>
        <taxon>Lysobacterales</taxon>
        <taxon>Lysobacteraceae</taxon>
        <taxon>Arenimonas</taxon>
    </lineage>
</organism>
<dbReference type="OrthoDB" id="6057407at2"/>
<accession>A0A5C4RTW0</accession>
<evidence type="ECO:0000313" key="2">
    <source>
        <dbReference type="EMBL" id="TNJ34468.1"/>
    </source>
</evidence>
<reference evidence="2 3" key="1">
    <citation type="submission" date="2019-03" db="EMBL/GenBank/DDBJ databases">
        <title>Arenimonas daejeonensis sp. nov., isolated from compost.</title>
        <authorList>
            <person name="Jeon C.O."/>
        </authorList>
    </citation>
    <scope>NUCLEOTIDE SEQUENCE [LARGE SCALE GENOMIC DNA]</scope>
    <source>
        <strain evidence="2 3">R29</strain>
    </source>
</reference>
<dbReference type="Proteomes" id="UP000305760">
    <property type="component" value="Unassembled WGS sequence"/>
</dbReference>
<feature type="chain" id="PRO_5022926723" description="DUF2884 family protein" evidence="1">
    <location>
        <begin position="20"/>
        <end position="194"/>
    </location>
</feature>
<protein>
    <recommendedName>
        <fullName evidence="4">DUF2884 family protein</fullName>
    </recommendedName>
</protein>
<evidence type="ECO:0008006" key="4">
    <source>
        <dbReference type="Google" id="ProtNLM"/>
    </source>
</evidence>
<evidence type="ECO:0000256" key="1">
    <source>
        <dbReference type="SAM" id="SignalP"/>
    </source>
</evidence>
<name>A0A5C4RTW0_9GAMM</name>
<keyword evidence="1" id="KW-0732">Signal</keyword>
<dbReference type="PROSITE" id="PS51257">
    <property type="entry name" value="PROKAR_LIPOPROTEIN"/>
    <property type="match status" value="1"/>
</dbReference>
<keyword evidence="3" id="KW-1185">Reference proteome</keyword>
<dbReference type="RefSeq" id="WP_139444877.1">
    <property type="nucleotide sequence ID" value="NZ_SMDR01000001.1"/>
</dbReference>
<sequence length="194" mass="20676">MNRTLQTAAFALLATAVLAACGRETPAESQDGFNRIADRAVNEIREEMATENISLGRGHSDLPEAELTPQGDLVIDGKTLVLDPKQRELALAYRRQLARVAETGARVGIEGAKLASKAMAEAARAMVNGEDRDAEARIEADAAAVRAGAKALCEHLPALHAAQQDLAAAVPEFAPYATMDRKEFDDCHAEVAKS</sequence>
<comment type="caution">
    <text evidence="2">The sequence shown here is derived from an EMBL/GenBank/DDBJ whole genome shotgun (WGS) entry which is preliminary data.</text>
</comment>
<dbReference type="EMBL" id="SMDR01000001">
    <property type="protein sequence ID" value="TNJ34468.1"/>
    <property type="molecule type" value="Genomic_DNA"/>
</dbReference>
<feature type="signal peptide" evidence="1">
    <location>
        <begin position="1"/>
        <end position="19"/>
    </location>
</feature>
<dbReference type="AlphaFoldDB" id="A0A5C4RTW0"/>
<gene>
    <name evidence="2" type="ORF">E1B00_01380</name>
</gene>
<proteinExistence type="predicted"/>